<evidence type="ECO:0000313" key="2">
    <source>
        <dbReference type="EMBL" id="EDR04405.1"/>
    </source>
</evidence>
<dbReference type="RefSeq" id="XP_001884924.1">
    <property type="nucleotide sequence ID" value="XM_001884889.1"/>
</dbReference>
<keyword evidence="3" id="KW-1185">Reference proteome</keyword>
<dbReference type="EMBL" id="DS547118">
    <property type="protein sequence ID" value="EDR04405.1"/>
    <property type="molecule type" value="Genomic_DNA"/>
</dbReference>
<dbReference type="AlphaFoldDB" id="B0DM40"/>
<dbReference type="GeneID" id="6080628"/>
<proteinExistence type="predicted"/>
<feature type="compositionally biased region" description="Polar residues" evidence="1">
    <location>
        <begin position="171"/>
        <end position="181"/>
    </location>
</feature>
<dbReference type="Proteomes" id="UP000001194">
    <property type="component" value="Unassembled WGS sequence"/>
</dbReference>
<feature type="region of interest" description="Disordered" evidence="1">
    <location>
        <begin position="1"/>
        <end position="22"/>
    </location>
</feature>
<evidence type="ECO:0000256" key="1">
    <source>
        <dbReference type="SAM" id="MobiDB-lite"/>
    </source>
</evidence>
<dbReference type="InParanoid" id="B0DM40"/>
<protein>
    <submittedName>
        <fullName evidence="2">Predicted protein</fullName>
    </submittedName>
</protein>
<evidence type="ECO:0000313" key="3">
    <source>
        <dbReference type="Proteomes" id="UP000001194"/>
    </source>
</evidence>
<name>B0DM40_LACBS</name>
<accession>B0DM40</accession>
<gene>
    <name evidence="2" type="ORF">LACBIDRAFT_330679</name>
</gene>
<reference evidence="2 3" key="1">
    <citation type="journal article" date="2008" name="Nature">
        <title>The genome of Laccaria bicolor provides insights into mycorrhizal symbiosis.</title>
        <authorList>
            <person name="Martin F."/>
            <person name="Aerts A."/>
            <person name="Ahren D."/>
            <person name="Brun A."/>
            <person name="Danchin E.G.J."/>
            <person name="Duchaussoy F."/>
            <person name="Gibon J."/>
            <person name="Kohler A."/>
            <person name="Lindquist E."/>
            <person name="Pereda V."/>
            <person name="Salamov A."/>
            <person name="Shapiro H.J."/>
            <person name="Wuyts J."/>
            <person name="Blaudez D."/>
            <person name="Buee M."/>
            <person name="Brokstein P."/>
            <person name="Canbaeck B."/>
            <person name="Cohen D."/>
            <person name="Courty P.E."/>
            <person name="Coutinho P.M."/>
            <person name="Delaruelle C."/>
            <person name="Detter J.C."/>
            <person name="Deveau A."/>
            <person name="DiFazio S."/>
            <person name="Duplessis S."/>
            <person name="Fraissinet-Tachet L."/>
            <person name="Lucic E."/>
            <person name="Frey-Klett P."/>
            <person name="Fourrey C."/>
            <person name="Feussner I."/>
            <person name="Gay G."/>
            <person name="Grimwood J."/>
            <person name="Hoegger P.J."/>
            <person name="Jain P."/>
            <person name="Kilaru S."/>
            <person name="Labbe J."/>
            <person name="Lin Y.C."/>
            <person name="Legue V."/>
            <person name="Le Tacon F."/>
            <person name="Marmeisse R."/>
            <person name="Melayah D."/>
            <person name="Montanini B."/>
            <person name="Muratet M."/>
            <person name="Nehls U."/>
            <person name="Niculita-Hirzel H."/>
            <person name="Oudot-Le Secq M.P."/>
            <person name="Peter M."/>
            <person name="Quesneville H."/>
            <person name="Rajashekar B."/>
            <person name="Reich M."/>
            <person name="Rouhier N."/>
            <person name="Schmutz J."/>
            <person name="Yin T."/>
            <person name="Chalot M."/>
            <person name="Henrissat B."/>
            <person name="Kuees U."/>
            <person name="Lucas S."/>
            <person name="Van de Peer Y."/>
            <person name="Podila G.K."/>
            <person name="Polle A."/>
            <person name="Pukkila P.J."/>
            <person name="Richardson P.M."/>
            <person name="Rouze P."/>
            <person name="Sanders I.R."/>
            <person name="Stajich J.E."/>
            <person name="Tunlid A."/>
            <person name="Tuskan G."/>
            <person name="Grigoriev I.V."/>
        </authorList>
    </citation>
    <scope>NUCLEOTIDE SEQUENCE [LARGE SCALE GENOMIC DNA]</scope>
    <source>
        <strain evidence="3">S238N-H82 / ATCC MYA-4686</strain>
    </source>
</reference>
<sequence length="352" mass="39321">MAQHQNILPNLPSDDGMQSTKQAMEVDVDSITQSLTFDKSIFNFQTSAISAKARDINFDWSLFDFTKPTVSSPSPQSIFDFQKPGISSPSSGIMPTFDQPKLSSPTNEVTFDRAIFNFDKPKVSSLAKDLSIFDFQKPGMSSPASGSHFSFEFHKPDVVISDVDKSVFSFQPSTPVSSSQKPARGNPGSRSKHNRHRANPSLQPPNEPEESLGPIESTRAIIPTAFGQAMAYAPYPIFIHTHRRLGPRPPRSTKLVELDSNSRLWERVTDPDPSPDPVLQDMQAKLDQHDSQELTHDDAMDSLSGRIHQEAVRSLPENITTTSHYRYILTRMRRDKESIGCHLTFTKTVCNE</sequence>
<dbReference type="KEGG" id="lbc:LACBIDRAFT_330679"/>
<organism evidence="3">
    <name type="scientific">Laccaria bicolor (strain S238N-H82 / ATCC MYA-4686)</name>
    <name type="common">Bicoloured deceiver</name>
    <name type="synonym">Laccaria laccata var. bicolor</name>
    <dbReference type="NCBI Taxonomy" id="486041"/>
    <lineage>
        <taxon>Eukaryota</taxon>
        <taxon>Fungi</taxon>
        <taxon>Dikarya</taxon>
        <taxon>Basidiomycota</taxon>
        <taxon>Agaricomycotina</taxon>
        <taxon>Agaricomycetes</taxon>
        <taxon>Agaricomycetidae</taxon>
        <taxon>Agaricales</taxon>
        <taxon>Agaricineae</taxon>
        <taxon>Hydnangiaceae</taxon>
        <taxon>Laccaria</taxon>
    </lineage>
</organism>
<feature type="region of interest" description="Disordered" evidence="1">
    <location>
        <begin position="171"/>
        <end position="213"/>
    </location>
</feature>
<dbReference type="HOGENOM" id="CLU_051709_1_0_1"/>